<evidence type="ECO:0000313" key="10">
    <source>
        <dbReference type="Proteomes" id="UP000799441"/>
    </source>
</evidence>
<dbReference type="GO" id="GO:0043022">
    <property type="term" value="F:ribosome binding"/>
    <property type="evidence" value="ECO:0007669"/>
    <property type="project" value="InterPro"/>
</dbReference>
<keyword evidence="5 7" id="KW-0496">Mitochondrion</keyword>
<evidence type="ECO:0000256" key="1">
    <source>
        <dbReference type="ARBA" id="ARBA00004434"/>
    </source>
</evidence>
<dbReference type="GO" id="GO:0030003">
    <property type="term" value="P:intracellular monoatomic cation homeostasis"/>
    <property type="evidence" value="ECO:0007669"/>
    <property type="project" value="TreeGrafter"/>
</dbReference>
<dbReference type="InterPro" id="IPR033122">
    <property type="entry name" value="LETM1-like_RBD"/>
</dbReference>
<evidence type="ECO:0000256" key="5">
    <source>
        <dbReference type="ARBA" id="ARBA00023128"/>
    </source>
</evidence>
<keyword evidence="3" id="KW-0999">Mitochondrion inner membrane</keyword>
<dbReference type="GO" id="GO:0005743">
    <property type="term" value="C:mitochondrial inner membrane"/>
    <property type="evidence" value="ECO:0007669"/>
    <property type="project" value="UniProtKB-SubCell"/>
</dbReference>
<evidence type="ECO:0000256" key="2">
    <source>
        <dbReference type="ARBA" id="ARBA00022692"/>
    </source>
</evidence>
<evidence type="ECO:0000256" key="3">
    <source>
        <dbReference type="ARBA" id="ARBA00022792"/>
    </source>
</evidence>
<dbReference type="EMBL" id="MU003848">
    <property type="protein sequence ID" value="KAF2717256.1"/>
    <property type="molecule type" value="Genomic_DNA"/>
</dbReference>
<dbReference type="OrthoDB" id="73691at2759"/>
<dbReference type="PANTHER" id="PTHR14009">
    <property type="entry name" value="LEUCINE ZIPPER-EF-HAND CONTAINING TRANSMEMBRANE PROTEIN"/>
    <property type="match status" value="1"/>
</dbReference>
<gene>
    <name evidence="9" type="ORF">K431DRAFT_288705</name>
</gene>
<keyword evidence="2" id="KW-0812">Transmembrane</keyword>
<evidence type="ECO:0000256" key="6">
    <source>
        <dbReference type="ARBA" id="ARBA00023136"/>
    </source>
</evidence>
<name>A0A9P4ULF2_9PEZI</name>
<dbReference type="PANTHER" id="PTHR14009:SF6">
    <property type="entry name" value="LETM1 RBD DOMAIN-CONTAINING PROTEIN"/>
    <property type="match status" value="1"/>
</dbReference>
<accession>A0A9P4ULF2</accession>
<evidence type="ECO:0000256" key="7">
    <source>
        <dbReference type="PROSITE-ProRule" id="PRU01094"/>
    </source>
</evidence>
<dbReference type="PROSITE" id="PS51758">
    <property type="entry name" value="LETM1_RBD"/>
    <property type="match status" value="1"/>
</dbReference>
<evidence type="ECO:0000313" key="9">
    <source>
        <dbReference type="EMBL" id="KAF2717256.1"/>
    </source>
</evidence>
<comment type="subcellular location">
    <subcellularLocation>
        <location evidence="1">Mitochondrion inner membrane</location>
        <topology evidence="1">Single-pass membrane protein</topology>
    </subcellularLocation>
</comment>
<feature type="domain" description="Letm1 RBD" evidence="8">
    <location>
        <begin position="199"/>
        <end position="398"/>
    </location>
</feature>
<proteinExistence type="predicted"/>
<evidence type="ECO:0000256" key="4">
    <source>
        <dbReference type="ARBA" id="ARBA00022989"/>
    </source>
</evidence>
<keyword evidence="6" id="KW-0472">Membrane</keyword>
<dbReference type="Pfam" id="PF07766">
    <property type="entry name" value="LETM1_RBD"/>
    <property type="match status" value="1"/>
</dbReference>
<protein>
    <recommendedName>
        <fullName evidence="8">Letm1 RBD domain-containing protein</fullName>
    </recommendedName>
</protein>
<comment type="caution">
    <text evidence="9">The sequence shown here is derived from an EMBL/GenBank/DDBJ whole genome shotgun (WGS) entry which is preliminary data.</text>
</comment>
<dbReference type="AlphaFoldDB" id="A0A9P4ULF2"/>
<reference evidence="9" key="1">
    <citation type="journal article" date="2020" name="Stud. Mycol.">
        <title>101 Dothideomycetes genomes: a test case for predicting lifestyles and emergence of pathogens.</title>
        <authorList>
            <person name="Haridas S."/>
            <person name="Albert R."/>
            <person name="Binder M."/>
            <person name="Bloem J."/>
            <person name="Labutti K."/>
            <person name="Salamov A."/>
            <person name="Andreopoulos B."/>
            <person name="Baker S."/>
            <person name="Barry K."/>
            <person name="Bills G."/>
            <person name="Bluhm B."/>
            <person name="Cannon C."/>
            <person name="Castanera R."/>
            <person name="Culley D."/>
            <person name="Daum C."/>
            <person name="Ezra D."/>
            <person name="Gonzalez J."/>
            <person name="Henrissat B."/>
            <person name="Kuo A."/>
            <person name="Liang C."/>
            <person name="Lipzen A."/>
            <person name="Lutzoni F."/>
            <person name="Magnuson J."/>
            <person name="Mondo S."/>
            <person name="Nolan M."/>
            <person name="Ohm R."/>
            <person name="Pangilinan J."/>
            <person name="Park H.-J."/>
            <person name="Ramirez L."/>
            <person name="Alfaro M."/>
            <person name="Sun H."/>
            <person name="Tritt A."/>
            <person name="Yoshinaga Y."/>
            <person name="Zwiers L.-H."/>
            <person name="Turgeon B."/>
            <person name="Goodwin S."/>
            <person name="Spatafora J."/>
            <person name="Crous P."/>
            <person name="Grigoriev I."/>
        </authorList>
    </citation>
    <scope>NUCLEOTIDE SEQUENCE</scope>
    <source>
        <strain evidence="9">CBS 116435</strain>
    </source>
</reference>
<evidence type="ECO:0000259" key="8">
    <source>
        <dbReference type="PROSITE" id="PS51758"/>
    </source>
</evidence>
<sequence length="398" mass="45170">MITKSPGDCLLRIARTSNHHNVLAVYIHGASVHDGAAQRGHQRAFATKRVIKPSPQDKIRDKQEFEKAKSQPILAIESVNPPRSTLPAPLDLPTRGREGTFTYLFRIGRAYGTFYKEGVKAVWANGKAGKVLARKIQERHGESGYRDFAALKYGFFSARRASILKHAVVKGTISRGEYQMLERQAYDVSKLPLFGLLVALLGEWLPLVVPFIPNAVPVTCRIPKQIQGMREKAEERRRHSFRQAVSEPSDEQLSLKQIESEASGDTMPLMDLQYAQSVLARLRPNQLHHVSCVLNTHGRLWDRLQILPPAPIIRSRIARRLNYFTRDDYLLLQHDGVKKLSPPEVEIACEQRGLDILGRKTEVLRATLTVWLERQKRDKGRGDAVMGMLFRRPNAWKI</sequence>
<dbReference type="InterPro" id="IPR044202">
    <property type="entry name" value="LETM1/MDM38-like"/>
</dbReference>
<dbReference type="Proteomes" id="UP000799441">
    <property type="component" value="Unassembled WGS sequence"/>
</dbReference>
<organism evidence="9 10">
    <name type="scientific">Polychaeton citri CBS 116435</name>
    <dbReference type="NCBI Taxonomy" id="1314669"/>
    <lineage>
        <taxon>Eukaryota</taxon>
        <taxon>Fungi</taxon>
        <taxon>Dikarya</taxon>
        <taxon>Ascomycota</taxon>
        <taxon>Pezizomycotina</taxon>
        <taxon>Dothideomycetes</taxon>
        <taxon>Dothideomycetidae</taxon>
        <taxon>Capnodiales</taxon>
        <taxon>Capnodiaceae</taxon>
        <taxon>Polychaeton</taxon>
    </lineage>
</organism>
<keyword evidence="10" id="KW-1185">Reference proteome</keyword>
<keyword evidence="4" id="KW-1133">Transmembrane helix</keyword>